<keyword evidence="4 10" id="KW-0812">Transmembrane</keyword>
<keyword evidence="9 10" id="KW-0807">Transducer</keyword>
<comment type="similarity">
    <text evidence="10">Belongs to the insect chemoreceptor superfamily. Heteromeric odorant receptor channel (TC 1.A.69) family.</text>
</comment>
<name>A0A7D5YY44_9NEOP</name>
<comment type="caution">
    <text evidence="10">Lacks conserved residue(s) required for the propagation of feature annotation.</text>
</comment>
<keyword evidence="8 10" id="KW-0675">Receptor</keyword>
<dbReference type="EMBL" id="MT386786">
    <property type="protein sequence ID" value="QLI62070.1"/>
    <property type="molecule type" value="mRNA"/>
</dbReference>
<dbReference type="GO" id="GO:0005549">
    <property type="term" value="F:odorant binding"/>
    <property type="evidence" value="ECO:0007669"/>
    <property type="project" value="InterPro"/>
</dbReference>
<dbReference type="GO" id="GO:0005886">
    <property type="term" value="C:plasma membrane"/>
    <property type="evidence" value="ECO:0007669"/>
    <property type="project" value="UniProtKB-SubCell"/>
</dbReference>
<evidence type="ECO:0000256" key="3">
    <source>
        <dbReference type="ARBA" id="ARBA00022606"/>
    </source>
</evidence>
<organism evidence="11">
    <name type="scientific">Streltzoviella insularis</name>
    <dbReference type="NCBI Taxonomy" id="1206366"/>
    <lineage>
        <taxon>Eukaryota</taxon>
        <taxon>Metazoa</taxon>
        <taxon>Ecdysozoa</taxon>
        <taxon>Arthropoda</taxon>
        <taxon>Hexapoda</taxon>
        <taxon>Insecta</taxon>
        <taxon>Pterygota</taxon>
        <taxon>Neoptera</taxon>
        <taxon>Endopterygota</taxon>
        <taxon>Lepidoptera</taxon>
        <taxon>Glossata</taxon>
        <taxon>Ditrysia</taxon>
        <taxon>Cossoidea</taxon>
        <taxon>Cossidae</taxon>
        <taxon>Cossinae</taxon>
        <taxon>Streltzoviella</taxon>
    </lineage>
</organism>
<feature type="transmembrane region" description="Helical" evidence="10">
    <location>
        <begin position="78"/>
        <end position="98"/>
    </location>
</feature>
<protein>
    <recommendedName>
        <fullName evidence="10">Odorant receptor</fullName>
    </recommendedName>
</protein>
<comment type="subcellular location">
    <subcellularLocation>
        <location evidence="1 10">Cell membrane</location>
        <topology evidence="1 10">Multi-pass membrane protein</topology>
    </subcellularLocation>
</comment>
<dbReference type="AlphaFoldDB" id="A0A7D5YY44"/>
<evidence type="ECO:0000313" key="11">
    <source>
        <dbReference type="EMBL" id="QLI62070.1"/>
    </source>
</evidence>
<dbReference type="PANTHER" id="PTHR21137">
    <property type="entry name" value="ODORANT RECEPTOR"/>
    <property type="match status" value="1"/>
</dbReference>
<sequence>MPHITNMEAEYIIKPPTQQLYYRTLAKMMSLLSLGEQTWWGYKPYGTIVYINSLLVPIFGPLSLTLQIIYLYQNFRILPLNVLGTIFSMLPITALVNIKIRVHKTKKYENLMKSFMTNIHLHNYKEEDSVVKATIIKIERYTRTMAYCIIFLVNFSWILWSVIPLVNNLNNREAIHNKTMLTQSILYMWMPIDYEYDFQNWLITHVINIYLIGTGCAFLAIPDIINYTIAMHLIGHVILLKHKIVSSFPTELNAKEVKQKLKDLVEYHCFIIKLFKDVESVFGINISANYFNNLLIDSILLYQLMNQEKGDRTSLLFGITIVICMGGLIIMSFILEEIRKQSDDLPESLYGISWENWTVSNQKSLLIILAQLQTELAFVGAGGLRTGVTPMVAIIKSTISYYLMLKSTI</sequence>
<dbReference type="Pfam" id="PF02949">
    <property type="entry name" value="7tm_6"/>
    <property type="match status" value="1"/>
</dbReference>
<evidence type="ECO:0000256" key="7">
    <source>
        <dbReference type="ARBA" id="ARBA00023136"/>
    </source>
</evidence>
<evidence type="ECO:0000256" key="8">
    <source>
        <dbReference type="ARBA" id="ARBA00023170"/>
    </source>
</evidence>
<reference evidence="11" key="1">
    <citation type="journal article" date="2019" name="Sci. Rep.">
        <title>Antennal transcriptome analyses and olfactory protein identification in an important wood-boring moth pest, Streltzoviella insularis (Lepidoptera: Cossidae).</title>
        <authorList>
            <person name="Yang Y"/>
            <person name="Li W"/>
            <person name="Tao J Zong.S."/>
        </authorList>
    </citation>
    <scope>NUCLEOTIDE SEQUENCE</scope>
    <source>
        <tissue evidence="11">Antennae</tissue>
    </source>
</reference>
<evidence type="ECO:0000256" key="1">
    <source>
        <dbReference type="ARBA" id="ARBA00004651"/>
    </source>
</evidence>
<keyword evidence="5 10" id="KW-0552">Olfaction</keyword>
<proteinExistence type="evidence at transcript level"/>
<keyword evidence="6 10" id="KW-1133">Transmembrane helix</keyword>
<feature type="transmembrane region" description="Helical" evidence="10">
    <location>
        <begin position="315"/>
        <end position="335"/>
    </location>
</feature>
<evidence type="ECO:0000256" key="5">
    <source>
        <dbReference type="ARBA" id="ARBA00022725"/>
    </source>
</evidence>
<dbReference type="PANTHER" id="PTHR21137:SF35">
    <property type="entry name" value="ODORANT RECEPTOR 19A-RELATED"/>
    <property type="match status" value="1"/>
</dbReference>
<feature type="transmembrane region" description="Helical" evidence="10">
    <location>
        <begin position="144"/>
        <end position="163"/>
    </location>
</feature>
<keyword evidence="3 10" id="KW-0716">Sensory transduction</keyword>
<accession>A0A7D5YY44</accession>
<keyword evidence="2" id="KW-1003">Cell membrane</keyword>
<feature type="transmembrane region" description="Helical" evidence="10">
    <location>
        <begin position="198"/>
        <end position="221"/>
    </location>
</feature>
<reference evidence="11" key="2">
    <citation type="submission" date="2020-04" db="EMBL/GenBank/DDBJ databases">
        <authorList>
            <person name="Yang Y."/>
        </authorList>
    </citation>
    <scope>NUCLEOTIDE SEQUENCE</scope>
    <source>
        <tissue evidence="11">Antennae</tissue>
    </source>
</reference>
<dbReference type="GO" id="GO:0004984">
    <property type="term" value="F:olfactory receptor activity"/>
    <property type="evidence" value="ECO:0007669"/>
    <property type="project" value="InterPro"/>
</dbReference>
<feature type="transmembrane region" description="Helical" evidence="10">
    <location>
        <begin position="49"/>
        <end position="72"/>
    </location>
</feature>
<evidence type="ECO:0000256" key="6">
    <source>
        <dbReference type="ARBA" id="ARBA00022989"/>
    </source>
</evidence>
<evidence type="ECO:0000256" key="2">
    <source>
        <dbReference type="ARBA" id="ARBA00022475"/>
    </source>
</evidence>
<dbReference type="InterPro" id="IPR004117">
    <property type="entry name" value="7tm6_olfct_rcpt"/>
</dbReference>
<dbReference type="GO" id="GO:0007165">
    <property type="term" value="P:signal transduction"/>
    <property type="evidence" value="ECO:0007669"/>
    <property type="project" value="UniProtKB-KW"/>
</dbReference>
<evidence type="ECO:0000256" key="10">
    <source>
        <dbReference type="RuleBase" id="RU351113"/>
    </source>
</evidence>
<keyword evidence="7 10" id="KW-0472">Membrane</keyword>
<evidence type="ECO:0000256" key="4">
    <source>
        <dbReference type="ARBA" id="ARBA00022692"/>
    </source>
</evidence>
<evidence type="ECO:0000256" key="9">
    <source>
        <dbReference type="ARBA" id="ARBA00023224"/>
    </source>
</evidence>